<evidence type="ECO:0000256" key="3">
    <source>
        <dbReference type="ARBA" id="ARBA00022801"/>
    </source>
</evidence>
<keyword evidence="3" id="KW-0378">Hydrolase</keyword>
<dbReference type="InterPro" id="IPR003653">
    <property type="entry name" value="Peptidase_C48_C"/>
</dbReference>
<comment type="caution">
    <text evidence="5">The sequence shown here is derived from an EMBL/GenBank/DDBJ whole genome shotgun (WGS) entry which is preliminary data.</text>
</comment>
<evidence type="ECO:0000256" key="1">
    <source>
        <dbReference type="ARBA" id="ARBA00005234"/>
    </source>
</evidence>
<name>A0A5A7TM91_CUCMM</name>
<dbReference type="EMBL" id="SSTE01015327">
    <property type="protein sequence ID" value="KAA0043156.1"/>
    <property type="molecule type" value="Genomic_DNA"/>
</dbReference>
<evidence type="ECO:0000313" key="6">
    <source>
        <dbReference type="Proteomes" id="UP000321393"/>
    </source>
</evidence>
<gene>
    <name evidence="5" type="ORF">E6C27_scaffold110G00180</name>
</gene>
<keyword evidence="2" id="KW-0645">Protease</keyword>
<dbReference type="GO" id="GO:0008234">
    <property type="term" value="F:cysteine-type peptidase activity"/>
    <property type="evidence" value="ECO:0007669"/>
    <property type="project" value="InterPro"/>
</dbReference>
<evidence type="ECO:0000256" key="2">
    <source>
        <dbReference type="ARBA" id="ARBA00022670"/>
    </source>
</evidence>
<feature type="domain" description="Ubiquitin-like protease family profile" evidence="4">
    <location>
        <begin position="142"/>
        <end position="190"/>
    </location>
</feature>
<evidence type="ECO:0000313" key="5">
    <source>
        <dbReference type="EMBL" id="KAA0043156.1"/>
    </source>
</evidence>
<proteinExistence type="inferred from homology"/>
<reference evidence="5 6" key="1">
    <citation type="submission" date="2019-08" db="EMBL/GenBank/DDBJ databases">
        <title>Draft genome sequences of two oriental melons (Cucumis melo L. var makuwa).</title>
        <authorList>
            <person name="Kwon S.-Y."/>
        </authorList>
    </citation>
    <scope>NUCLEOTIDE SEQUENCE [LARGE SCALE GENOMIC DNA]</scope>
    <source>
        <strain evidence="6">cv. SW 3</strain>
        <tissue evidence="5">Leaf</tissue>
    </source>
</reference>
<dbReference type="Proteomes" id="UP000321393">
    <property type="component" value="Unassembled WGS sequence"/>
</dbReference>
<sequence length="198" mass="22930">MHHVWSCMYLSGLKVIKSQVFESQMARIQEIDPTDDEHAYLDQSVEIPTTEGYVEDPPAPISHHVERSLTPPHPTSTHLEVRLDRQDEYLDRMQSSFTIKLSGTKELLMVLVNGKVVESQQYYEVVKHIDDETGTSISEDTLEIVSYQSTYLRGVMEELPDYDKVWIDVDYIYIPYNFGGCHWILVVLDMVEGRYHGM</sequence>
<dbReference type="Pfam" id="PF02902">
    <property type="entry name" value="Peptidase_C48"/>
    <property type="match status" value="1"/>
</dbReference>
<accession>A0A5A7TM91</accession>
<dbReference type="GO" id="GO:0006508">
    <property type="term" value="P:proteolysis"/>
    <property type="evidence" value="ECO:0007669"/>
    <property type="project" value="UniProtKB-KW"/>
</dbReference>
<comment type="similarity">
    <text evidence="1">Belongs to the peptidase C48 family.</text>
</comment>
<dbReference type="SUPFAM" id="SSF54001">
    <property type="entry name" value="Cysteine proteinases"/>
    <property type="match status" value="1"/>
</dbReference>
<dbReference type="AlphaFoldDB" id="A0A5A7TM91"/>
<dbReference type="InterPro" id="IPR038765">
    <property type="entry name" value="Papain-like_cys_pep_sf"/>
</dbReference>
<protein>
    <recommendedName>
        <fullName evidence="4">Ubiquitin-like protease family profile domain-containing protein</fullName>
    </recommendedName>
</protein>
<evidence type="ECO:0000259" key="4">
    <source>
        <dbReference type="Pfam" id="PF02902"/>
    </source>
</evidence>
<organism evidence="5 6">
    <name type="scientific">Cucumis melo var. makuwa</name>
    <name type="common">Oriental melon</name>
    <dbReference type="NCBI Taxonomy" id="1194695"/>
    <lineage>
        <taxon>Eukaryota</taxon>
        <taxon>Viridiplantae</taxon>
        <taxon>Streptophyta</taxon>
        <taxon>Embryophyta</taxon>
        <taxon>Tracheophyta</taxon>
        <taxon>Spermatophyta</taxon>
        <taxon>Magnoliopsida</taxon>
        <taxon>eudicotyledons</taxon>
        <taxon>Gunneridae</taxon>
        <taxon>Pentapetalae</taxon>
        <taxon>rosids</taxon>
        <taxon>fabids</taxon>
        <taxon>Cucurbitales</taxon>
        <taxon>Cucurbitaceae</taxon>
        <taxon>Benincaseae</taxon>
        <taxon>Cucumis</taxon>
    </lineage>
</organism>